<name>A0ACC1D7X2_9NEOP</name>
<gene>
    <name evidence="1" type="ORF">K1T71_004522</name>
</gene>
<evidence type="ECO:0000313" key="1">
    <source>
        <dbReference type="EMBL" id="KAJ0179931.1"/>
    </source>
</evidence>
<sequence length="282" mass="32215">MFLLAILHLATLVIATEYGTFGQAVSHSVHTNRELLNKPNNLIYNYEQARKDQHPQIEQRDESISMYMNRPKFTTTTPVPYLLQSFPKFSEVLPKGHFPGLHKSYESQPWNYVSAFPSTIPPPPMPKWSDLSVDFNKQTSSRYHTHELNSLTAPLQTPINHLNTYPNNPQQTYQSSWSDQNKNDNRKIDIPKQPAEFLHSNTAVELTTTTTFNPINKFVNYQEERQNSVIPQFANSRGSHKFNWNDVASDSYQVTTAPVASVNTRPPLAIPTLSSWHDGFGK</sequence>
<keyword evidence="2" id="KW-1185">Reference proteome</keyword>
<organism evidence="1 2">
    <name type="scientific">Dendrolimus kikuchii</name>
    <dbReference type="NCBI Taxonomy" id="765133"/>
    <lineage>
        <taxon>Eukaryota</taxon>
        <taxon>Metazoa</taxon>
        <taxon>Ecdysozoa</taxon>
        <taxon>Arthropoda</taxon>
        <taxon>Hexapoda</taxon>
        <taxon>Insecta</taxon>
        <taxon>Pterygota</taxon>
        <taxon>Neoptera</taxon>
        <taxon>Endopterygota</taxon>
        <taxon>Lepidoptera</taxon>
        <taxon>Glossata</taxon>
        <taxon>Ditrysia</taxon>
        <taxon>Bombycoidea</taxon>
        <taxon>Lasiocampidae</taxon>
        <taxon>Dendrolimus</taxon>
    </lineage>
</organism>
<reference evidence="1 2" key="1">
    <citation type="journal article" date="2021" name="Front. Genet.">
        <title>Chromosome-Level Genome Assembly Reveals Significant Gene Expansion in the Toll and IMD Signaling Pathways of Dendrolimus kikuchii.</title>
        <authorList>
            <person name="Zhou J."/>
            <person name="Wu P."/>
            <person name="Xiong Z."/>
            <person name="Liu N."/>
            <person name="Zhao N."/>
            <person name="Ji M."/>
            <person name="Qiu Y."/>
            <person name="Yang B."/>
        </authorList>
    </citation>
    <scope>NUCLEOTIDE SEQUENCE [LARGE SCALE GENOMIC DNA]</scope>
    <source>
        <strain evidence="1">Ann1</strain>
    </source>
</reference>
<dbReference type="Proteomes" id="UP000824533">
    <property type="component" value="Linkage Group LG07"/>
</dbReference>
<accession>A0ACC1D7X2</accession>
<protein>
    <submittedName>
        <fullName evidence="1">Uncharacterized protein</fullName>
    </submittedName>
</protein>
<evidence type="ECO:0000313" key="2">
    <source>
        <dbReference type="Proteomes" id="UP000824533"/>
    </source>
</evidence>
<comment type="caution">
    <text evidence="1">The sequence shown here is derived from an EMBL/GenBank/DDBJ whole genome shotgun (WGS) entry which is preliminary data.</text>
</comment>
<dbReference type="EMBL" id="CM034393">
    <property type="protein sequence ID" value="KAJ0179931.1"/>
    <property type="molecule type" value="Genomic_DNA"/>
</dbReference>
<proteinExistence type="predicted"/>